<dbReference type="CDD" id="cd10017">
    <property type="entry name" value="B3_DNA"/>
    <property type="match status" value="2"/>
</dbReference>
<dbReference type="Gene3D" id="2.40.330.10">
    <property type="entry name" value="DNA-binding pseudobarrel domain"/>
    <property type="match status" value="4"/>
</dbReference>
<proteinExistence type="predicted"/>
<protein>
    <recommendedName>
        <fullName evidence="6">TF-B3 domain-containing protein</fullName>
    </recommendedName>
</protein>
<dbReference type="InterPro" id="IPR015300">
    <property type="entry name" value="DNA-bd_pseudobarrel_sf"/>
</dbReference>
<feature type="domain" description="TF-B3" evidence="6">
    <location>
        <begin position="314"/>
        <end position="409"/>
    </location>
</feature>
<dbReference type="SUPFAM" id="SSF101936">
    <property type="entry name" value="DNA-binding pseudobarrel domain"/>
    <property type="match status" value="4"/>
</dbReference>
<evidence type="ECO:0000256" key="3">
    <source>
        <dbReference type="ARBA" id="ARBA00023125"/>
    </source>
</evidence>
<dbReference type="GO" id="GO:0003677">
    <property type="term" value="F:DNA binding"/>
    <property type="evidence" value="ECO:0007669"/>
    <property type="project" value="UniProtKB-KW"/>
</dbReference>
<accession>A0AAW2RDM9</accession>
<dbReference type="AlphaFoldDB" id="A0AAW2RDM9"/>
<evidence type="ECO:0000256" key="5">
    <source>
        <dbReference type="ARBA" id="ARBA00023242"/>
    </source>
</evidence>
<evidence type="ECO:0000313" key="7">
    <source>
        <dbReference type="EMBL" id="KAL0377786.1"/>
    </source>
</evidence>
<dbReference type="PROSITE" id="PS50863">
    <property type="entry name" value="B3"/>
    <property type="match status" value="2"/>
</dbReference>
<dbReference type="SMART" id="SM01019">
    <property type="entry name" value="B3"/>
    <property type="match status" value="4"/>
</dbReference>
<dbReference type="InterPro" id="IPR050655">
    <property type="entry name" value="Plant_B3_domain"/>
</dbReference>
<reference evidence="7" key="1">
    <citation type="submission" date="2020-06" db="EMBL/GenBank/DDBJ databases">
        <authorList>
            <person name="Li T."/>
            <person name="Hu X."/>
            <person name="Zhang T."/>
            <person name="Song X."/>
            <person name="Zhang H."/>
            <person name="Dai N."/>
            <person name="Sheng W."/>
            <person name="Hou X."/>
            <person name="Wei L."/>
        </authorList>
    </citation>
    <scope>NUCLEOTIDE SEQUENCE</scope>
    <source>
        <strain evidence="7">G02</strain>
        <tissue evidence="7">Leaf</tissue>
    </source>
</reference>
<reference evidence="7" key="2">
    <citation type="journal article" date="2024" name="Plant">
        <title>Genomic evolution and insights into agronomic trait innovations of Sesamum species.</title>
        <authorList>
            <person name="Miao H."/>
            <person name="Wang L."/>
            <person name="Qu L."/>
            <person name="Liu H."/>
            <person name="Sun Y."/>
            <person name="Le M."/>
            <person name="Wang Q."/>
            <person name="Wei S."/>
            <person name="Zheng Y."/>
            <person name="Lin W."/>
            <person name="Duan Y."/>
            <person name="Cao H."/>
            <person name="Xiong S."/>
            <person name="Wang X."/>
            <person name="Wei L."/>
            <person name="Li C."/>
            <person name="Ma Q."/>
            <person name="Ju M."/>
            <person name="Zhao R."/>
            <person name="Li G."/>
            <person name="Mu C."/>
            <person name="Tian Q."/>
            <person name="Mei H."/>
            <person name="Zhang T."/>
            <person name="Gao T."/>
            <person name="Zhang H."/>
        </authorList>
    </citation>
    <scope>NUCLEOTIDE SEQUENCE</scope>
    <source>
        <strain evidence="7">G02</strain>
    </source>
</reference>
<keyword evidence="5" id="KW-0539">Nucleus</keyword>
<name>A0AAW2RDM9_SESRA</name>
<evidence type="ECO:0000256" key="4">
    <source>
        <dbReference type="ARBA" id="ARBA00023163"/>
    </source>
</evidence>
<evidence type="ECO:0000259" key="6">
    <source>
        <dbReference type="PROSITE" id="PS50863"/>
    </source>
</evidence>
<organism evidence="7">
    <name type="scientific">Sesamum radiatum</name>
    <name type="common">Black benniseed</name>
    <dbReference type="NCBI Taxonomy" id="300843"/>
    <lineage>
        <taxon>Eukaryota</taxon>
        <taxon>Viridiplantae</taxon>
        <taxon>Streptophyta</taxon>
        <taxon>Embryophyta</taxon>
        <taxon>Tracheophyta</taxon>
        <taxon>Spermatophyta</taxon>
        <taxon>Magnoliopsida</taxon>
        <taxon>eudicotyledons</taxon>
        <taxon>Gunneridae</taxon>
        <taxon>Pentapetalae</taxon>
        <taxon>asterids</taxon>
        <taxon>lamiids</taxon>
        <taxon>Lamiales</taxon>
        <taxon>Pedaliaceae</taxon>
        <taxon>Sesamum</taxon>
    </lineage>
</organism>
<keyword evidence="2" id="KW-0805">Transcription regulation</keyword>
<sequence>MQRLPLVFSQRYGSALRGSVRLRTSSGKIWFMMLEQEDEDERYCFTRGWNKFAEDVGLEMGEFLVFRFVGGSMFDVSVYGVHGCEREIPGAGFQVEDSDPDEQVELSKDDVPNVIKKKRSRFGNTRTFEYDRSPKETSPLYLEIRLKSHHKSRVSLPKRFLMAAGLPGKQTVELEYLPKHHCQVVTLDHRQRNRTEIAFGWSEFRKSNGLVLEWLPSTVKNLGFHNDENAQTLDGDGKIRIPAIAIFVQQKTLTRPVKFFIRRACGVVFDSSYQTKNNEHEAKPEAFILQDPDRGFHSPTCKTLPCSNMFECTKKLSLRFTRFVYLSMQRVPPIFTQRYGSALGGRVRLRTSAGKIWFVKLEHKDEEERYCFTRGWKKFAEDVGLEMGEFLVFRFVGGSMFDVSVYGAHGCERETPGAGFQVEDSDPDEQVELSKDDVPNVIKKKRSRTWKNRTSESDQSLEEKSPLYFEIILKSHHRSRVTPPKRFWMAAGLSGVKTVGVVYLPKHHYQNVKIDRRPMYRIDMSSGWSAFRKANGLVLGKTYSFEFKPSRNVIEVQELKT</sequence>
<gene>
    <name evidence="7" type="ORF">Sradi_3084100</name>
</gene>
<keyword evidence="3" id="KW-0238">DNA-binding</keyword>
<dbReference type="EMBL" id="JACGWJ010000013">
    <property type="protein sequence ID" value="KAL0377786.1"/>
    <property type="molecule type" value="Genomic_DNA"/>
</dbReference>
<comment type="caution">
    <text evidence="7">The sequence shown here is derived from an EMBL/GenBank/DDBJ whole genome shotgun (WGS) entry which is preliminary data.</text>
</comment>
<keyword evidence="4" id="KW-0804">Transcription</keyword>
<dbReference type="PANTHER" id="PTHR31920:SF122">
    <property type="entry name" value="B3 DOMAIN-CONTAINING PROTEIN REM23"/>
    <property type="match status" value="1"/>
</dbReference>
<evidence type="ECO:0000256" key="2">
    <source>
        <dbReference type="ARBA" id="ARBA00023015"/>
    </source>
</evidence>
<comment type="subcellular location">
    <subcellularLocation>
        <location evidence="1">Nucleus</location>
    </subcellularLocation>
</comment>
<dbReference type="Pfam" id="PF02362">
    <property type="entry name" value="B3"/>
    <property type="match status" value="2"/>
</dbReference>
<feature type="domain" description="TF-B3" evidence="6">
    <location>
        <begin position="1"/>
        <end position="82"/>
    </location>
</feature>
<dbReference type="InterPro" id="IPR003340">
    <property type="entry name" value="B3_DNA-bd"/>
</dbReference>
<dbReference type="GO" id="GO:0005634">
    <property type="term" value="C:nucleus"/>
    <property type="evidence" value="ECO:0007669"/>
    <property type="project" value="UniProtKB-SubCell"/>
</dbReference>
<evidence type="ECO:0000256" key="1">
    <source>
        <dbReference type="ARBA" id="ARBA00004123"/>
    </source>
</evidence>
<dbReference type="PANTHER" id="PTHR31920">
    <property type="entry name" value="B3 DOMAIN-CONTAINING"/>
    <property type="match status" value="1"/>
</dbReference>